<dbReference type="InterPro" id="IPR018673">
    <property type="entry name" value="DUF2141"/>
</dbReference>
<dbReference type="Pfam" id="PF09912">
    <property type="entry name" value="DUF2141"/>
    <property type="match status" value="1"/>
</dbReference>
<evidence type="ECO:0000256" key="1">
    <source>
        <dbReference type="SAM" id="SignalP"/>
    </source>
</evidence>
<gene>
    <name evidence="2" type="ORF">DVR09_02050</name>
</gene>
<dbReference type="Proteomes" id="UP000254508">
    <property type="component" value="Chromosome"/>
</dbReference>
<organism evidence="2 3">
    <name type="scientific">Erythrobacter aureus</name>
    <dbReference type="NCBI Taxonomy" id="2182384"/>
    <lineage>
        <taxon>Bacteria</taxon>
        <taxon>Pseudomonadati</taxon>
        <taxon>Pseudomonadota</taxon>
        <taxon>Alphaproteobacteria</taxon>
        <taxon>Sphingomonadales</taxon>
        <taxon>Erythrobacteraceae</taxon>
        <taxon>Erythrobacter/Porphyrobacter group</taxon>
        <taxon>Erythrobacter</taxon>
    </lineage>
</organism>
<feature type="chain" id="PRO_5016633553" evidence="1">
    <location>
        <begin position="28"/>
        <end position="165"/>
    </location>
</feature>
<dbReference type="RefSeq" id="WP_115415457.1">
    <property type="nucleotide sequence ID" value="NZ_CP031357.1"/>
</dbReference>
<keyword evidence="1" id="KW-0732">Signal</keyword>
<dbReference type="AlphaFoldDB" id="A0A345YBG6"/>
<dbReference type="EMBL" id="CP031357">
    <property type="protein sequence ID" value="AXK41268.1"/>
    <property type="molecule type" value="Genomic_DNA"/>
</dbReference>
<keyword evidence="3" id="KW-1185">Reference proteome</keyword>
<name>A0A345YBG6_9SPHN</name>
<sequence>MKRTTIAASGIAALSLAGLAAPAPAEAQYREKITHDPSKCVSAAGPAVSVTINGIKASTGTIRVQSYRGTKQDWLEKGRWIYRMEAPAKAGSMTFCMPLPAPGKYGIAVRHDVNGNGKTDIFTDGGAMSNNPSINIFNLGKPSYKKTAFDVGNGVKTMSIQMRYR</sequence>
<protein>
    <submittedName>
        <fullName evidence="2">DUF2141 domain-containing protein</fullName>
    </submittedName>
</protein>
<accession>A0A345YBG6</accession>
<reference evidence="3" key="1">
    <citation type="submission" date="2018-07" db="EMBL/GenBank/DDBJ databases">
        <title>Genome sequence of Erythrobacter strain YH-07, an antagonistic bacterium isolated from Yellow Sea.</title>
        <authorList>
            <person name="Tang T."/>
            <person name="Liu Q."/>
            <person name="Sun X."/>
        </authorList>
    </citation>
    <scope>NUCLEOTIDE SEQUENCE [LARGE SCALE GENOMIC DNA]</scope>
    <source>
        <strain evidence="3">YH-07</strain>
    </source>
</reference>
<dbReference type="OrthoDB" id="7189112at2"/>
<proteinExistence type="predicted"/>
<evidence type="ECO:0000313" key="2">
    <source>
        <dbReference type="EMBL" id="AXK41268.1"/>
    </source>
</evidence>
<dbReference type="KEGG" id="err:DVR09_02050"/>
<evidence type="ECO:0000313" key="3">
    <source>
        <dbReference type="Proteomes" id="UP000254508"/>
    </source>
</evidence>
<feature type="signal peptide" evidence="1">
    <location>
        <begin position="1"/>
        <end position="27"/>
    </location>
</feature>